<organism evidence="7 8">
    <name type="scientific">Talaromyces amestolkiae</name>
    <dbReference type="NCBI Taxonomy" id="1196081"/>
    <lineage>
        <taxon>Eukaryota</taxon>
        <taxon>Fungi</taxon>
        <taxon>Dikarya</taxon>
        <taxon>Ascomycota</taxon>
        <taxon>Pezizomycotina</taxon>
        <taxon>Eurotiomycetes</taxon>
        <taxon>Eurotiomycetidae</taxon>
        <taxon>Eurotiales</taxon>
        <taxon>Trichocomaceae</taxon>
        <taxon>Talaromyces</taxon>
        <taxon>Talaromyces sect. Talaromyces</taxon>
    </lineage>
</organism>
<keyword evidence="4" id="KW-0804">Transcription</keyword>
<name>A0A364KSS1_TALAM</name>
<comment type="subcellular location">
    <subcellularLocation>
        <location evidence="1">Nucleus</location>
    </subcellularLocation>
</comment>
<dbReference type="Pfam" id="PF04082">
    <property type="entry name" value="Fungal_trans"/>
    <property type="match status" value="1"/>
</dbReference>
<comment type="caution">
    <text evidence="7">The sequence shown here is derived from an EMBL/GenBank/DDBJ whole genome shotgun (WGS) entry which is preliminary data.</text>
</comment>
<dbReference type="GO" id="GO:0005634">
    <property type="term" value="C:nucleus"/>
    <property type="evidence" value="ECO:0007669"/>
    <property type="project" value="UniProtKB-SubCell"/>
</dbReference>
<dbReference type="RefSeq" id="XP_040731117.1">
    <property type="nucleotide sequence ID" value="XM_040874778.1"/>
</dbReference>
<keyword evidence="5" id="KW-0539">Nucleus</keyword>
<dbReference type="GeneID" id="63791829"/>
<dbReference type="PANTHER" id="PTHR47338:SF23">
    <property type="entry name" value="ZN(II)2CYS6 TRANSCRIPTION FACTOR (EUROFUNG)"/>
    <property type="match status" value="1"/>
</dbReference>
<keyword evidence="3" id="KW-0805">Transcription regulation</keyword>
<dbReference type="STRING" id="1196081.A0A364KSS1"/>
<gene>
    <name evidence="7" type="ORF">BHQ10_002612</name>
</gene>
<dbReference type="PANTHER" id="PTHR47338">
    <property type="entry name" value="ZN(II)2CYS6 TRANSCRIPTION FACTOR (EUROFUNG)-RELATED"/>
    <property type="match status" value="1"/>
</dbReference>
<evidence type="ECO:0000256" key="4">
    <source>
        <dbReference type="ARBA" id="ARBA00023163"/>
    </source>
</evidence>
<dbReference type="InterPro" id="IPR007219">
    <property type="entry name" value="XnlR_reg_dom"/>
</dbReference>
<dbReference type="GO" id="GO:0000981">
    <property type="term" value="F:DNA-binding transcription factor activity, RNA polymerase II-specific"/>
    <property type="evidence" value="ECO:0007669"/>
    <property type="project" value="InterPro"/>
</dbReference>
<dbReference type="SMART" id="SM00906">
    <property type="entry name" value="Fungal_trans"/>
    <property type="match status" value="1"/>
</dbReference>
<dbReference type="EMBL" id="MIKG01000004">
    <property type="protein sequence ID" value="RAO66600.1"/>
    <property type="molecule type" value="Genomic_DNA"/>
</dbReference>
<evidence type="ECO:0000313" key="7">
    <source>
        <dbReference type="EMBL" id="RAO66600.1"/>
    </source>
</evidence>
<dbReference type="GO" id="GO:0003677">
    <property type="term" value="F:DNA binding"/>
    <property type="evidence" value="ECO:0007669"/>
    <property type="project" value="InterPro"/>
</dbReference>
<feature type="domain" description="Xylanolytic transcriptional activator regulatory" evidence="6">
    <location>
        <begin position="267"/>
        <end position="354"/>
    </location>
</feature>
<evidence type="ECO:0000313" key="8">
    <source>
        <dbReference type="Proteomes" id="UP000249363"/>
    </source>
</evidence>
<dbReference type="Proteomes" id="UP000249363">
    <property type="component" value="Unassembled WGS sequence"/>
</dbReference>
<keyword evidence="8" id="KW-1185">Reference proteome</keyword>
<dbReference type="InterPro" id="IPR050815">
    <property type="entry name" value="TF_fung"/>
</dbReference>
<accession>A0A364KSS1</accession>
<keyword evidence="2" id="KW-0479">Metal-binding</keyword>
<proteinExistence type="predicted"/>
<evidence type="ECO:0000256" key="3">
    <source>
        <dbReference type="ARBA" id="ARBA00023015"/>
    </source>
</evidence>
<evidence type="ECO:0000256" key="2">
    <source>
        <dbReference type="ARBA" id="ARBA00022723"/>
    </source>
</evidence>
<dbReference type="GO" id="GO:0008270">
    <property type="term" value="F:zinc ion binding"/>
    <property type="evidence" value="ECO:0007669"/>
    <property type="project" value="InterPro"/>
</dbReference>
<evidence type="ECO:0000259" key="6">
    <source>
        <dbReference type="SMART" id="SM00906"/>
    </source>
</evidence>
<dbReference type="OrthoDB" id="4456959at2759"/>
<evidence type="ECO:0000256" key="5">
    <source>
        <dbReference type="ARBA" id="ARBA00023242"/>
    </source>
</evidence>
<sequence length="659" mass="75586">MEELNQGDPRPACKACRTQCAYDNDREKPGLKTGAVETLRRRVDALEDAIYQQGRAFDHEPSHVCQESRSAAASLLQEGLELLLEKLHSQTTERTAGLDTSHSTYGVSRQVTQETEYGPRIPTHNTEAPVSNKRKRMDDTTLVDTNDWANLSSTLPPLEVLKSVIDTYFNLVQPWIPILHEKRFRQRLKNPVERRRLEVILHAMTVAMLRHIDPRELSVDIVSIESICERARKVVILTGMEDMYVENLQALIIVCFEDIGSGRVSRAWPIVGSLTRTVEYLQLSVESENHDKGPVLQPRPSLPCAKSWVEEEERRRVFWTVFNLDRFCSVTTGWNTSLTSNDVHRRLPADGGLWHNEEAVTTPFFGIWDKSAGRIGNLITFLPTDYNATEPPRSRFQSGHLPTVPDEKVDMSTIGAFAYRVEATESLSRVTTFFLKQKINYRDRQEMGSWLMRFKELDLRLVSWKMLLPQKWRDSNISRQPTVITMDPNLTLAHITHNTSMILLHQRIAYPPLEWHEVLKLPTLSSAETCETAAAETANITKKFLDYSSPQSIVDSQFAFCVFVSARVLLVHWRYYKTDLSPDFWTLMEALDVMSVRWSVQREEQNAPYRKNAAAKYFSQLNVIYGRCQNDESFKLDVLGYPNEIEWAGQLFSALKDGD</sequence>
<evidence type="ECO:0000256" key="1">
    <source>
        <dbReference type="ARBA" id="ARBA00004123"/>
    </source>
</evidence>
<dbReference type="GO" id="GO:0006351">
    <property type="term" value="P:DNA-templated transcription"/>
    <property type="evidence" value="ECO:0007669"/>
    <property type="project" value="InterPro"/>
</dbReference>
<dbReference type="AlphaFoldDB" id="A0A364KSS1"/>
<reference evidence="7 8" key="1">
    <citation type="journal article" date="2017" name="Biotechnol. Biofuels">
        <title>Differential beta-glucosidase expression as a function of carbon source availability in Talaromyces amestolkiae: a genomic and proteomic approach.</title>
        <authorList>
            <person name="de Eugenio L.I."/>
            <person name="Mendez-Liter J.A."/>
            <person name="Nieto-Dominguez M."/>
            <person name="Alonso L."/>
            <person name="Gil-Munoz J."/>
            <person name="Barriuso J."/>
            <person name="Prieto A."/>
            <person name="Martinez M.J."/>
        </authorList>
    </citation>
    <scope>NUCLEOTIDE SEQUENCE [LARGE SCALE GENOMIC DNA]</scope>
    <source>
        <strain evidence="7 8">CIB</strain>
    </source>
</reference>
<dbReference type="CDD" id="cd12148">
    <property type="entry name" value="fungal_TF_MHR"/>
    <property type="match status" value="1"/>
</dbReference>
<protein>
    <recommendedName>
        <fullName evidence="6">Xylanolytic transcriptional activator regulatory domain-containing protein</fullName>
    </recommendedName>
</protein>